<evidence type="ECO:0000259" key="15">
    <source>
        <dbReference type="Pfam" id="PF07715"/>
    </source>
</evidence>
<keyword evidence="2 11" id="KW-0813">Transport</keyword>
<keyword evidence="13" id="KW-0732">Signal</keyword>
<dbReference type="InterPro" id="IPR039426">
    <property type="entry name" value="TonB-dep_rcpt-like"/>
</dbReference>
<dbReference type="Pfam" id="PF07715">
    <property type="entry name" value="Plug"/>
    <property type="match status" value="1"/>
</dbReference>
<feature type="chain" id="PRO_5007449130" evidence="13">
    <location>
        <begin position="35"/>
        <end position="707"/>
    </location>
</feature>
<dbReference type="CDD" id="cd01347">
    <property type="entry name" value="ligand_gated_channel"/>
    <property type="match status" value="1"/>
</dbReference>
<evidence type="ECO:0000256" key="4">
    <source>
        <dbReference type="ARBA" id="ARBA00022496"/>
    </source>
</evidence>
<keyword evidence="4" id="KW-0410">Iron transport</keyword>
<evidence type="ECO:0000256" key="1">
    <source>
        <dbReference type="ARBA" id="ARBA00004571"/>
    </source>
</evidence>
<feature type="domain" description="TonB-dependent receptor-like beta-barrel" evidence="14">
    <location>
        <begin position="263"/>
        <end position="673"/>
    </location>
</feature>
<keyword evidence="10 11" id="KW-0998">Cell outer membrane</keyword>
<evidence type="ECO:0000256" key="6">
    <source>
        <dbReference type="ARBA" id="ARBA00023004"/>
    </source>
</evidence>
<keyword evidence="3 11" id="KW-1134">Transmembrane beta strand</keyword>
<evidence type="ECO:0000256" key="3">
    <source>
        <dbReference type="ARBA" id="ARBA00022452"/>
    </source>
</evidence>
<name>A0A127I204_PSEAZ</name>
<dbReference type="Proteomes" id="UP000070516">
    <property type="component" value="Chromosome"/>
</dbReference>
<dbReference type="GO" id="GO:0006826">
    <property type="term" value="P:iron ion transport"/>
    <property type="evidence" value="ECO:0007669"/>
    <property type="project" value="UniProtKB-KW"/>
</dbReference>
<comment type="similarity">
    <text evidence="11 12">Belongs to the TonB-dependent receptor family.</text>
</comment>
<keyword evidence="9 11" id="KW-0472">Membrane</keyword>
<dbReference type="Pfam" id="PF00593">
    <property type="entry name" value="TonB_dep_Rec_b-barrel"/>
    <property type="match status" value="1"/>
</dbReference>
<evidence type="ECO:0000256" key="12">
    <source>
        <dbReference type="RuleBase" id="RU003357"/>
    </source>
</evidence>
<proteinExistence type="inferred from homology"/>
<dbReference type="KEGG" id="pazo:AYR47_21985"/>
<evidence type="ECO:0000313" key="17">
    <source>
        <dbReference type="Proteomes" id="UP000070516"/>
    </source>
</evidence>
<reference evidence="16 17" key="1">
    <citation type="submission" date="2016-02" db="EMBL/GenBank/DDBJ databases">
        <title>Complete genome sequence of Pseudomonas azotoformans S4.</title>
        <authorList>
            <person name="Fang Y."/>
            <person name="Wu L."/>
            <person name="Feng G."/>
        </authorList>
    </citation>
    <scope>NUCLEOTIDE SEQUENCE [LARGE SCALE GENOMIC DNA]</scope>
    <source>
        <strain evidence="16 17">S4</strain>
    </source>
</reference>
<feature type="domain" description="TonB-dependent receptor plug" evidence="15">
    <location>
        <begin position="57"/>
        <end position="163"/>
    </location>
</feature>
<feature type="signal peptide" evidence="13">
    <location>
        <begin position="1"/>
        <end position="34"/>
    </location>
</feature>
<comment type="subcellular location">
    <subcellularLocation>
        <location evidence="1 11">Cell outer membrane</location>
        <topology evidence="1 11">Multi-pass membrane protein</topology>
    </subcellularLocation>
</comment>
<organism evidence="16 17">
    <name type="scientific">Pseudomonas azotoformans</name>
    <dbReference type="NCBI Taxonomy" id="47878"/>
    <lineage>
        <taxon>Bacteria</taxon>
        <taxon>Pseudomonadati</taxon>
        <taxon>Pseudomonadota</taxon>
        <taxon>Gammaproteobacteria</taxon>
        <taxon>Pseudomonadales</taxon>
        <taxon>Pseudomonadaceae</taxon>
        <taxon>Pseudomonas</taxon>
    </lineage>
</organism>
<evidence type="ECO:0000313" key="16">
    <source>
        <dbReference type="EMBL" id="AMN80809.1"/>
    </source>
</evidence>
<evidence type="ECO:0000256" key="11">
    <source>
        <dbReference type="PROSITE-ProRule" id="PRU01360"/>
    </source>
</evidence>
<gene>
    <name evidence="16" type="ORF">AYR47_21985</name>
</gene>
<accession>A0A127I204</accession>
<keyword evidence="5 11" id="KW-0812">Transmembrane</keyword>
<dbReference type="PANTHER" id="PTHR32552">
    <property type="entry name" value="FERRICHROME IRON RECEPTOR-RELATED"/>
    <property type="match status" value="1"/>
</dbReference>
<evidence type="ECO:0000256" key="13">
    <source>
        <dbReference type="SAM" id="SignalP"/>
    </source>
</evidence>
<evidence type="ECO:0000256" key="2">
    <source>
        <dbReference type="ARBA" id="ARBA00022448"/>
    </source>
</evidence>
<keyword evidence="8 12" id="KW-0798">TonB box</keyword>
<evidence type="ECO:0000256" key="5">
    <source>
        <dbReference type="ARBA" id="ARBA00022692"/>
    </source>
</evidence>
<dbReference type="SUPFAM" id="SSF56935">
    <property type="entry name" value="Porins"/>
    <property type="match status" value="1"/>
</dbReference>
<dbReference type="InterPro" id="IPR036942">
    <property type="entry name" value="Beta-barrel_TonB_sf"/>
</dbReference>
<evidence type="ECO:0000256" key="10">
    <source>
        <dbReference type="ARBA" id="ARBA00023237"/>
    </source>
</evidence>
<sequence length="707" mass="77382">MSARCNTTATRQSCYKRNTITIAMSLTLANSALAAATSEPVQLPASTVTARMEQEDPKEVPISLSVISGEQLRTQRLDTLESALRNTSGVSVNSSGGPNDFNVLIRGVGSLYQMSMDDSSVAFNIDGVPASSRSLGFGTLDVDRIEVLKGPQGTLSGAIGQAGAVNITTRQPTRELEGYVRGEVGQEGQFLTEGAIGGPISDSLSGRLAVRRAGYDSWIDNDQTNHPITKPRNEAYRGSLLWDLNDDTHVLVSAERQKTERATNSLVLRPYGNDPSLDLTPGLFDDNYKTTERYTLKVDHDFANSRLTSTTATGTADFEGLIAYDSKLMGALYGTPSEFWVVDKSFERSWSQDLHLSSLPDSDVFWVAGLAASRNERSYDTPRNTYGTSGAKYRDFTTTTYAGYGEVTFPVTERLKLTTGYRHSWDRKTYDGQYFSGSNAVQDSRKLTDNYGTGRVALSYALTPQTNVYVQLARGYKSGGFNDYASQVSDSEPYNAAVSKAAELGFKSETEDRRGSLNGALFFTRVHDDHLLGYDAATFATNAFNADTRTRGAELEGSWRFDYGLTLAASATYLDARITSGVQGIQAGDVAAGNRTPDVPRWSGNFNASWKHPLGTFARLGETTLNTSLNYHLVGERAADPQNHFNLDNYEKLDLRAGLESKFGEVYAFADNLLNQTYDTYGFYSDPVAYGAPARRRTLGVGYTYQF</sequence>
<evidence type="ECO:0000256" key="7">
    <source>
        <dbReference type="ARBA" id="ARBA00023065"/>
    </source>
</evidence>
<evidence type="ECO:0000256" key="8">
    <source>
        <dbReference type="ARBA" id="ARBA00023077"/>
    </source>
</evidence>
<dbReference type="InterPro" id="IPR000531">
    <property type="entry name" value="Beta-barrel_TonB"/>
</dbReference>
<protein>
    <submittedName>
        <fullName evidence="16">TonB-dependent receptor</fullName>
    </submittedName>
</protein>
<dbReference type="InterPro" id="IPR012910">
    <property type="entry name" value="Plug_dom"/>
</dbReference>
<dbReference type="Gene3D" id="2.40.170.20">
    <property type="entry name" value="TonB-dependent receptor, beta-barrel domain"/>
    <property type="match status" value="1"/>
</dbReference>
<keyword evidence="6" id="KW-0408">Iron</keyword>
<dbReference type="PROSITE" id="PS52016">
    <property type="entry name" value="TONB_DEPENDENT_REC_3"/>
    <property type="match status" value="1"/>
</dbReference>
<dbReference type="EMBL" id="CP014546">
    <property type="protein sequence ID" value="AMN80809.1"/>
    <property type="molecule type" value="Genomic_DNA"/>
</dbReference>
<dbReference type="GO" id="GO:0009279">
    <property type="term" value="C:cell outer membrane"/>
    <property type="evidence" value="ECO:0007669"/>
    <property type="project" value="UniProtKB-SubCell"/>
</dbReference>
<keyword evidence="16" id="KW-0675">Receptor</keyword>
<keyword evidence="7" id="KW-0406">Ion transport</keyword>
<evidence type="ECO:0000256" key="9">
    <source>
        <dbReference type="ARBA" id="ARBA00023136"/>
    </source>
</evidence>
<evidence type="ECO:0000259" key="14">
    <source>
        <dbReference type="Pfam" id="PF00593"/>
    </source>
</evidence>
<dbReference type="AlphaFoldDB" id="A0A127I204"/>
<dbReference type="PANTHER" id="PTHR32552:SF81">
    <property type="entry name" value="TONB-DEPENDENT OUTER MEMBRANE RECEPTOR"/>
    <property type="match status" value="1"/>
</dbReference>